<dbReference type="SUPFAM" id="SSF53098">
    <property type="entry name" value="Ribonuclease H-like"/>
    <property type="match status" value="1"/>
</dbReference>
<dbReference type="CDD" id="cd06222">
    <property type="entry name" value="RNase_H_like"/>
    <property type="match status" value="1"/>
</dbReference>
<name>A0A5J9WMW3_9POAL</name>
<dbReference type="InterPro" id="IPR052929">
    <property type="entry name" value="RNase_H-like_EbsB-rel"/>
</dbReference>
<sequence length="334" mass="36706">LAAKATTIGFYNGLPTRANKKYRHIEKQSACELCGAANEDVFHALICCPHAVALRHALSEVWELPEQADLLDTGPEWLLGLLIKYPADVMANFVMMLWRVWNVRNGALKAGEKISIEGSVIFLTRYMDGLLSARQQYYAREGKGKAQVVTLSTPSLIRKTEEDRRWVPPARGKFKINVDGAYNAQSGAAGLGVVIRDADGHPLLMAWRKLFHCRDAEEAEAAACLDGVRLAMRWPGISMVLESDAALVVAKLKTDAPDRSLIAGLISDIREECRQLAEIEVCKIGRKQNAVAHSLAQLACRLGESRVSFSQVPDCIKDLIVAERLVASVCNEPG</sequence>
<dbReference type="EMBL" id="RWGY01000002">
    <property type="protein sequence ID" value="TVU49286.1"/>
    <property type="molecule type" value="Genomic_DNA"/>
</dbReference>
<dbReference type="OrthoDB" id="692420at2759"/>
<dbReference type="InterPro" id="IPR002156">
    <property type="entry name" value="RNaseH_domain"/>
</dbReference>
<proteinExistence type="predicted"/>
<gene>
    <name evidence="2" type="ORF">EJB05_00593</name>
</gene>
<evidence type="ECO:0000259" key="1">
    <source>
        <dbReference type="Pfam" id="PF13456"/>
    </source>
</evidence>
<comment type="caution">
    <text evidence="2">The sequence shown here is derived from an EMBL/GenBank/DDBJ whole genome shotgun (WGS) entry which is preliminary data.</text>
</comment>
<reference evidence="2 3" key="1">
    <citation type="journal article" date="2019" name="Sci. Rep.">
        <title>A high-quality genome of Eragrostis curvula grass provides insights into Poaceae evolution and supports new strategies to enhance forage quality.</title>
        <authorList>
            <person name="Carballo J."/>
            <person name="Santos B.A.C.M."/>
            <person name="Zappacosta D."/>
            <person name="Garbus I."/>
            <person name="Selva J.P."/>
            <person name="Gallo C.A."/>
            <person name="Diaz A."/>
            <person name="Albertini E."/>
            <person name="Caccamo M."/>
            <person name="Echenique V."/>
        </authorList>
    </citation>
    <scope>NUCLEOTIDE SEQUENCE [LARGE SCALE GENOMIC DNA]</scope>
    <source>
        <strain evidence="3">cv. Victoria</strain>
        <tissue evidence="2">Leaf</tissue>
    </source>
</reference>
<feature type="domain" description="RNase H type-1" evidence="1">
    <location>
        <begin position="177"/>
        <end position="298"/>
    </location>
</feature>
<dbReference type="Pfam" id="PF13456">
    <property type="entry name" value="RVT_3"/>
    <property type="match status" value="1"/>
</dbReference>
<dbReference type="GO" id="GO:0004523">
    <property type="term" value="F:RNA-DNA hybrid ribonuclease activity"/>
    <property type="evidence" value="ECO:0007669"/>
    <property type="project" value="InterPro"/>
</dbReference>
<feature type="non-terminal residue" evidence="2">
    <location>
        <position position="1"/>
    </location>
</feature>
<dbReference type="InterPro" id="IPR044730">
    <property type="entry name" value="RNase_H-like_dom_plant"/>
</dbReference>
<dbReference type="GO" id="GO:0003676">
    <property type="term" value="F:nucleic acid binding"/>
    <property type="evidence" value="ECO:0007669"/>
    <property type="project" value="InterPro"/>
</dbReference>
<dbReference type="InterPro" id="IPR036397">
    <property type="entry name" value="RNaseH_sf"/>
</dbReference>
<evidence type="ECO:0000313" key="2">
    <source>
        <dbReference type="EMBL" id="TVU49286.1"/>
    </source>
</evidence>
<dbReference type="Gene3D" id="3.30.420.10">
    <property type="entry name" value="Ribonuclease H-like superfamily/Ribonuclease H"/>
    <property type="match status" value="1"/>
</dbReference>
<dbReference type="PANTHER" id="PTHR47074">
    <property type="entry name" value="BNAC02G40300D PROTEIN"/>
    <property type="match status" value="1"/>
</dbReference>
<protein>
    <recommendedName>
        <fullName evidence="1">RNase H type-1 domain-containing protein</fullName>
    </recommendedName>
</protein>
<evidence type="ECO:0000313" key="3">
    <source>
        <dbReference type="Proteomes" id="UP000324897"/>
    </source>
</evidence>
<dbReference type="InterPro" id="IPR012337">
    <property type="entry name" value="RNaseH-like_sf"/>
</dbReference>
<accession>A0A5J9WMW3</accession>
<keyword evidence="3" id="KW-1185">Reference proteome</keyword>
<dbReference type="PANTHER" id="PTHR47074:SF48">
    <property type="entry name" value="POLYNUCLEOTIDYL TRANSFERASE, RIBONUCLEASE H-LIKE SUPERFAMILY PROTEIN"/>
    <property type="match status" value="1"/>
</dbReference>
<dbReference type="AlphaFoldDB" id="A0A5J9WMW3"/>
<organism evidence="2 3">
    <name type="scientific">Eragrostis curvula</name>
    <name type="common">weeping love grass</name>
    <dbReference type="NCBI Taxonomy" id="38414"/>
    <lineage>
        <taxon>Eukaryota</taxon>
        <taxon>Viridiplantae</taxon>
        <taxon>Streptophyta</taxon>
        <taxon>Embryophyta</taxon>
        <taxon>Tracheophyta</taxon>
        <taxon>Spermatophyta</taxon>
        <taxon>Magnoliopsida</taxon>
        <taxon>Liliopsida</taxon>
        <taxon>Poales</taxon>
        <taxon>Poaceae</taxon>
        <taxon>PACMAD clade</taxon>
        <taxon>Chloridoideae</taxon>
        <taxon>Eragrostideae</taxon>
        <taxon>Eragrostidinae</taxon>
        <taxon>Eragrostis</taxon>
    </lineage>
</organism>
<dbReference type="Proteomes" id="UP000324897">
    <property type="component" value="Chromosome 6"/>
</dbReference>